<reference evidence="4" key="1">
    <citation type="journal article" date="2013" name="Genome Announc.">
        <title>Draft genome sequence of Neofusicoccum parvum isolate UCR-NP2, a fungal vascular pathogen associated with grapevine cankers.</title>
        <authorList>
            <person name="Blanco-Ulate B."/>
            <person name="Rolshausen P."/>
            <person name="Cantu D."/>
        </authorList>
    </citation>
    <scope>NUCLEOTIDE SEQUENCE [LARGE SCALE GENOMIC DNA]</scope>
    <source>
        <strain evidence="4">UCR-NP2</strain>
    </source>
</reference>
<accession>R1GEZ9</accession>
<proteinExistence type="predicted"/>
<keyword evidence="2" id="KW-0472">Membrane</keyword>
<sequence length="216" mass="22485">MQKSSSSASPTTNPFADPPSRAQTDIELGEITSTMQHHHSPTAPNNCGGSGNKNKASIWARTTSSLRAISFADVIYSLHLLHALSGLLAAGIYAGAHAHDHADEQGTASCQYGPYRNADGSLPDAAAWVAAWAIFTVVAGYSAAVLQAIVSGGPRSRGQYPDSTSQEARGLSLYRGLALVAGWFFGLLIVVVGVCVRTCKGDLSLEGVVCKHMGAS</sequence>
<dbReference type="Proteomes" id="UP000013521">
    <property type="component" value="Unassembled WGS sequence"/>
</dbReference>
<name>R1GEZ9_BOTPV</name>
<dbReference type="HOGENOM" id="CLU_1277465_0_0_1"/>
<organism evidence="3 4">
    <name type="scientific">Botryosphaeria parva (strain UCR-NP2)</name>
    <name type="common">Grapevine canker fungus</name>
    <name type="synonym">Neofusicoccum parvum</name>
    <dbReference type="NCBI Taxonomy" id="1287680"/>
    <lineage>
        <taxon>Eukaryota</taxon>
        <taxon>Fungi</taxon>
        <taxon>Dikarya</taxon>
        <taxon>Ascomycota</taxon>
        <taxon>Pezizomycotina</taxon>
        <taxon>Dothideomycetes</taxon>
        <taxon>Dothideomycetes incertae sedis</taxon>
        <taxon>Botryosphaeriales</taxon>
        <taxon>Botryosphaeriaceae</taxon>
        <taxon>Neofusicoccum</taxon>
    </lineage>
</organism>
<evidence type="ECO:0000256" key="2">
    <source>
        <dbReference type="SAM" id="Phobius"/>
    </source>
</evidence>
<feature type="compositionally biased region" description="Polar residues" evidence="1">
    <location>
        <begin position="1"/>
        <end position="14"/>
    </location>
</feature>
<feature type="transmembrane region" description="Helical" evidence="2">
    <location>
        <begin position="125"/>
        <end position="150"/>
    </location>
</feature>
<dbReference type="AlphaFoldDB" id="R1GEZ9"/>
<keyword evidence="2" id="KW-0812">Transmembrane</keyword>
<protein>
    <submittedName>
        <fullName evidence="3">Uncharacterized protein</fullName>
    </submittedName>
</protein>
<evidence type="ECO:0000313" key="4">
    <source>
        <dbReference type="Proteomes" id="UP000013521"/>
    </source>
</evidence>
<gene>
    <name evidence="3" type="ORF">UCRNP2_3025</name>
</gene>
<dbReference type="EMBL" id="KB916005">
    <property type="protein sequence ID" value="EOD50200.1"/>
    <property type="molecule type" value="Genomic_DNA"/>
</dbReference>
<dbReference type="KEGG" id="npa:UCRNP2_3025"/>
<evidence type="ECO:0000256" key="1">
    <source>
        <dbReference type="SAM" id="MobiDB-lite"/>
    </source>
</evidence>
<feature type="transmembrane region" description="Helical" evidence="2">
    <location>
        <begin position="171"/>
        <end position="194"/>
    </location>
</feature>
<keyword evidence="2" id="KW-1133">Transmembrane helix</keyword>
<feature type="transmembrane region" description="Helical" evidence="2">
    <location>
        <begin position="74"/>
        <end position="96"/>
    </location>
</feature>
<evidence type="ECO:0000313" key="3">
    <source>
        <dbReference type="EMBL" id="EOD50200.1"/>
    </source>
</evidence>
<feature type="region of interest" description="Disordered" evidence="1">
    <location>
        <begin position="1"/>
        <end position="22"/>
    </location>
</feature>